<dbReference type="PhylomeDB" id="E9GC80"/>
<dbReference type="InterPro" id="IPR052090">
    <property type="entry name" value="Cytolytic_pore-forming_toxin"/>
</dbReference>
<dbReference type="KEGG" id="dpx:DAPPUDRAFT_240676"/>
<dbReference type="OrthoDB" id="8954335at2759"/>
<dbReference type="GO" id="GO:0008104">
    <property type="term" value="P:intracellular protein localization"/>
    <property type="evidence" value="ECO:0000318"/>
    <property type="project" value="GO_Central"/>
</dbReference>
<dbReference type="GO" id="GO:0060090">
    <property type="term" value="F:molecular adaptor activity"/>
    <property type="evidence" value="ECO:0000318"/>
    <property type="project" value="GO_Central"/>
</dbReference>
<dbReference type="InParanoid" id="E9GC80"/>
<dbReference type="Proteomes" id="UP000000305">
    <property type="component" value="Unassembled WGS sequence"/>
</dbReference>
<dbReference type="InterPro" id="IPR027417">
    <property type="entry name" value="P-loop_NTPase"/>
</dbReference>
<feature type="region of interest" description="Disordered" evidence="1">
    <location>
        <begin position="74"/>
        <end position="145"/>
    </location>
</feature>
<feature type="compositionally biased region" description="Acidic residues" evidence="1">
    <location>
        <begin position="106"/>
        <end position="120"/>
    </location>
</feature>
<dbReference type="PANTHER" id="PTHR31594:SF14">
    <property type="entry name" value="FIBRONECTIN TYPE-III DOMAIN-CONTAINING PROTEIN"/>
    <property type="match status" value="1"/>
</dbReference>
<dbReference type="FunFam" id="3.40.50.300:FF:004993">
    <property type="entry name" value="Uncharacterized protein"/>
    <property type="match status" value="1"/>
</dbReference>
<dbReference type="GO" id="GO:0003924">
    <property type="term" value="F:GTPase activity"/>
    <property type="evidence" value="ECO:0000318"/>
    <property type="project" value="GO_Central"/>
</dbReference>
<dbReference type="eggNOG" id="ENOG502QTS0">
    <property type="taxonomic scope" value="Eukaryota"/>
</dbReference>
<evidence type="ECO:0000313" key="3">
    <source>
        <dbReference type="Proteomes" id="UP000000305"/>
    </source>
</evidence>
<keyword evidence="3" id="KW-1185">Reference proteome</keyword>
<dbReference type="AlphaFoldDB" id="E9GC80"/>
<sequence>MYSTWPFALLFSKLQLKHLFITEPPEGRTFLDQDKIDSMMAILMVWSEYWGNPLELDNREMKSEQCCGLFKKKRIKRRSPSRESSTSSTDYDASRSHKKIKVPEVEKDEDDYDTEPLPETDAERNIEPEPIACGSRDRTPSPKRVARVFVEPKDSSKTPIKDVRKDFAALPKSETPLPKAIPLKYGKPWGPISLRYPIEEVLVKEEVVCEPIAKAIRFAENLVKQSQKIGNQNGVDIFAVPLHKSIGSRSAIQRFIFGKSLDPPKERKTVLVLGATGLGQTKLINGIINHMFNVVTEDNFRFQMIEEKEDDQPNHISVYDIHHAEGCRTPYSITIVQTPSYNAENTTLFRNGKLIQTFREFFVDLDGISQLDLVCNVVLKDRVRDSFLSIFGYDVEENINCFWLRNTEGFPFDELVQRFFSVLTSTKTKSLEGTKEVLQVMKRLEETVNSFIPLKKSLSAKNEEMQKANLVSTTCQTQIEANKETEIKFNLDTAEQNYRKEVLWKKLEGDAKELFSLLETEFDGIARTMLELFEIAWSSIRQLKRISRGNPYLTQELYDLLFDVEEELKRHGYQDNIEELKKSSN</sequence>
<evidence type="ECO:0000313" key="2">
    <source>
        <dbReference type="EMBL" id="EFX82508.1"/>
    </source>
</evidence>
<organism evidence="2 3">
    <name type="scientific">Daphnia pulex</name>
    <name type="common">Water flea</name>
    <dbReference type="NCBI Taxonomy" id="6669"/>
    <lineage>
        <taxon>Eukaryota</taxon>
        <taxon>Metazoa</taxon>
        <taxon>Ecdysozoa</taxon>
        <taxon>Arthropoda</taxon>
        <taxon>Crustacea</taxon>
        <taxon>Branchiopoda</taxon>
        <taxon>Diplostraca</taxon>
        <taxon>Cladocera</taxon>
        <taxon>Anomopoda</taxon>
        <taxon>Daphniidae</taxon>
        <taxon>Daphnia</taxon>
    </lineage>
</organism>
<gene>
    <name evidence="2" type="ORF">DAPPUDRAFT_240676</name>
</gene>
<dbReference type="GO" id="GO:0061640">
    <property type="term" value="P:cytoskeleton-dependent cytokinesis"/>
    <property type="evidence" value="ECO:0000318"/>
    <property type="project" value="GO_Central"/>
</dbReference>
<dbReference type="HOGENOM" id="CLU_466359_0_0_1"/>
<reference evidence="2 3" key="1">
    <citation type="journal article" date="2011" name="Science">
        <title>The ecoresponsive genome of Daphnia pulex.</title>
        <authorList>
            <person name="Colbourne J.K."/>
            <person name="Pfrender M.E."/>
            <person name="Gilbert D."/>
            <person name="Thomas W.K."/>
            <person name="Tucker A."/>
            <person name="Oakley T.H."/>
            <person name="Tokishita S."/>
            <person name="Aerts A."/>
            <person name="Arnold G.J."/>
            <person name="Basu M.K."/>
            <person name="Bauer D.J."/>
            <person name="Caceres C.E."/>
            <person name="Carmel L."/>
            <person name="Casola C."/>
            <person name="Choi J.H."/>
            <person name="Detter J.C."/>
            <person name="Dong Q."/>
            <person name="Dusheyko S."/>
            <person name="Eads B.D."/>
            <person name="Frohlich T."/>
            <person name="Geiler-Samerotte K.A."/>
            <person name="Gerlach D."/>
            <person name="Hatcher P."/>
            <person name="Jogdeo S."/>
            <person name="Krijgsveld J."/>
            <person name="Kriventseva E.V."/>
            <person name="Kultz D."/>
            <person name="Laforsch C."/>
            <person name="Lindquist E."/>
            <person name="Lopez J."/>
            <person name="Manak J.R."/>
            <person name="Muller J."/>
            <person name="Pangilinan J."/>
            <person name="Patwardhan R.P."/>
            <person name="Pitluck S."/>
            <person name="Pritham E.J."/>
            <person name="Rechtsteiner A."/>
            <person name="Rho M."/>
            <person name="Rogozin I.B."/>
            <person name="Sakarya O."/>
            <person name="Salamov A."/>
            <person name="Schaack S."/>
            <person name="Shapiro H."/>
            <person name="Shiga Y."/>
            <person name="Skalitzky C."/>
            <person name="Smith Z."/>
            <person name="Souvorov A."/>
            <person name="Sung W."/>
            <person name="Tang Z."/>
            <person name="Tsuchiya D."/>
            <person name="Tu H."/>
            <person name="Vos H."/>
            <person name="Wang M."/>
            <person name="Wolf Y.I."/>
            <person name="Yamagata H."/>
            <person name="Yamada T."/>
            <person name="Ye Y."/>
            <person name="Shaw J.R."/>
            <person name="Andrews J."/>
            <person name="Crease T.J."/>
            <person name="Tang H."/>
            <person name="Lucas S.M."/>
            <person name="Robertson H.M."/>
            <person name="Bork P."/>
            <person name="Koonin E.V."/>
            <person name="Zdobnov E.M."/>
            <person name="Grigoriev I.V."/>
            <person name="Lynch M."/>
            <person name="Boore J.L."/>
        </authorList>
    </citation>
    <scope>NUCLEOTIDE SEQUENCE [LARGE SCALE GENOMIC DNA]</scope>
</reference>
<dbReference type="Gene3D" id="3.40.50.300">
    <property type="entry name" value="P-loop containing nucleotide triphosphate hydrolases"/>
    <property type="match status" value="1"/>
</dbReference>
<evidence type="ECO:0000256" key="1">
    <source>
        <dbReference type="SAM" id="MobiDB-lite"/>
    </source>
</evidence>
<name>E9GC80_DAPPU</name>
<proteinExistence type="predicted"/>
<dbReference type="GO" id="GO:0015630">
    <property type="term" value="C:microtubule cytoskeleton"/>
    <property type="evidence" value="ECO:0000318"/>
    <property type="project" value="GO_Central"/>
</dbReference>
<dbReference type="GO" id="GO:0032153">
    <property type="term" value="C:cell division site"/>
    <property type="evidence" value="ECO:0000318"/>
    <property type="project" value="GO_Central"/>
</dbReference>
<accession>E9GC80</accession>
<dbReference type="GO" id="GO:0005940">
    <property type="term" value="C:septin ring"/>
    <property type="evidence" value="ECO:0000318"/>
    <property type="project" value="GO_Central"/>
</dbReference>
<dbReference type="PANTHER" id="PTHR31594">
    <property type="entry name" value="AIG1-TYPE G DOMAIN-CONTAINING PROTEIN"/>
    <property type="match status" value="1"/>
</dbReference>
<dbReference type="GO" id="GO:0031105">
    <property type="term" value="C:septin complex"/>
    <property type="evidence" value="ECO:0000318"/>
    <property type="project" value="GO_Central"/>
</dbReference>
<dbReference type="EMBL" id="GL732539">
    <property type="protein sequence ID" value="EFX82508.1"/>
    <property type="molecule type" value="Genomic_DNA"/>
</dbReference>
<dbReference type="STRING" id="6669.E9GC80"/>
<protein>
    <submittedName>
        <fullName evidence="2">Uncharacterized protein</fullName>
    </submittedName>
</protein>